<evidence type="ECO:0000256" key="1">
    <source>
        <dbReference type="SAM" id="Phobius"/>
    </source>
</evidence>
<dbReference type="Pfam" id="PF25231">
    <property type="entry name" value="DUF7847"/>
    <property type="match status" value="1"/>
</dbReference>
<dbReference type="RefSeq" id="WP_092733035.1">
    <property type="nucleotide sequence ID" value="NZ_FNPC01000006.1"/>
</dbReference>
<sequence length="280" mass="28394">MAALRSLRPAVGALTRNPILIVLVGLYGLVQLPQFALQQSRPLVAAAVSLGITGLMILFVPFFQGGIISMADAALSGRTGLDDFIAAGKANYVSLLVAYLAVFAINLVFGFVAFLAGLLVVVFGGAGLLAGSPEMGLATLAIVAIVGLLFALVYLVVNFAIQFYAHAIVLDDADIIGGFKRSVGLVRRNILSVLGYTAILIAGSVVIGGLSAGASMLLSPQPAALPLPEASLPLLVVAAVVYVVTIAVGGAFYAVFSVAFYRSISGTGIGGGASGVGGRL</sequence>
<keyword evidence="1" id="KW-1133">Transmembrane helix</keyword>
<reference evidence="4" key="1">
    <citation type="submission" date="2016-10" db="EMBL/GenBank/DDBJ databases">
        <authorList>
            <person name="Varghese N."/>
            <person name="Submissions S."/>
        </authorList>
    </citation>
    <scope>NUCLEOTIDE SEQUENCE [LARGE SCALE GENOMIC DNA]</scope>
    <source>
        <strain evidence="4">DC30,IBRC 10041,KCTC 4046</strain>
    </source>
</reference>
<keyword evidence="1" id="KW-0812">Transmembrane</keyword>
<evidence type="ECO:0000313" key="3">
    <source>
        <dbReference type="EMBL" id="SDY51244.1"/>
    </source>
</evidence>
<accession>A0A1H3KI29</accession>
<feature type="transmembrane region" description="Helical" evidence="1">
    <location>
        <begin position="232"/>
        <end position="256"/>
    </location>
</feature>
<feature type="transmembrane region" description="Helical" evidence="1">
    <location>
        <begin position="190"/>
        <end position="212"/>
    </location>
</feature>
<feature type="transmembrane region" description="Helical" evidence="1">
    <location>
        <begin position="43"/>
        <end position="63"/>
    </location>
</feature>
<dbReference type="AlphaFoldDB" id="A0A1H3KI29"/>
<protein>
    <recommendedName>
        <fullName evidence="2">DUF7847 domain-containing protein</fullName>
    </recommendedName>
</protein>
<feature type="transmembrane region" description="Helical" evidence="1">
    <location>
        <begin position="96"/>
        <end position="129"/>
    </location>
</feature>
<feature type="transmembrane region" description="Helical" evidence="1">
    <location>
        <begin position="135"/>
        <end position="157"/>
    </location>
</feature>
<dbReference type="InterPro" id="IPR057169">
    <property type="entry name" value="DUF7847"/>
</dbReference>
<keyword evidence="1" id="KW-0472">Membrane</keyword>
<evidence type="ECO:0000259" key="2">
    <source>
        <dbReference type="Pfam" id="PF25231"/>
    </source>
</evidence>
<keyword evidence="4" id="KW-1185">Reference proteome</keyword>
<organism evidence="3 4">
    <name type="scientific">Halopenitus persicus</name>
    <dbReference type="NCBI Taxonomy" id="1048396"/>
    <lineage>
        <taxon>Archaea</taxon>
        <taxon>Methanobacteriati</taxon>
        <taxon>Methanobacteriota</taxon>
        <taxon>Stenosarchaea group</taxon>
        <taxon>Halobacteria</taxon>
        <taxon>Halobacteriales</taxon>
        <taxon>Haloferacaceae</taxon>
        <taxon>Halopenitus</taxon>
    </lineage>
</organism>
<dbReference type="Proteomes" id="UP000199079">
    <property type="component" value="Unassembled WGS sequence"/>
</dbReference>
<dbReference type="OrthoDB" id="241125at2157"/>
<proteinExistence type="predicted"/>
<dbReference type="EMBL" id="FNPC01000006">
    <property type="protein sequence ID" value="SDY51244.1"/>
    <property type="molecule type" value="Genomic_DNA"/>
</dbReference>
<name>A0A1H3KI29_9EURY</name>
<feature type="domain" description="DUF7847" evidence="2">
    <location>
        <begin position="1"/>
        <end position="263"/>
    </location>
</feature>
<evidence type="ECO:0000313" key="4">
    <source>
        <dbReference type="Proteomes" id="UP000199079"/>
    </source>
</evidence>
<gene>
    <name evidence="3" type="ORF">SAMN05216564_1069</name>
</gene>